<dbReference type="PROSITE" id="PS51910">
    <property type="entry name" value="GH18_2"/>
    <property type="match status" value="1"/>
</dbReference>
<evidence type="ECO:0000256" key="4">
    <source>
        <dbReference type="ARBA" id="ARBA00023180"/>
    </source>
</evidence>
<dbReference type="PROSITE" id="PS01095">
    <property type="entry name" value="GH18_1"/>
    <property type="match status" value="1"/>
</dbReference>
<dbReference type="Proteomes" id="UP000327085">
    <property type="component" value="Chromosome 7"/>
</dbReference>
<keyword evidence="3 6" id="KW-0378">Hydrolase</keyword>
<evidence type="ECO:0000256" key="6">
    <source>
        <dbReference type="RuleBase" id="RU000489"/>
    </source>
</evidence>
<dbReference type="InterPro" id="IPR011583">
    <property type="entry name" value="Chitinase_II/V-like_cat"/>
</dbReference>
<name>A0A5E4FB37_PRUDU</name>
<dbReference type="Pfam" id="PF00704">
    <property type="entry name" value="Glyco_hydro_18"/>
    <property type="match status" value="1"/>
</dbReference>
<evidence type="ECO:0000256" key="5">
    <source>
        <dbReference type="ARBA" id="ARBA00023295"/>
    </source>
</evidence>
<dbReference type="InterPro" id="IPR017853">
    <property type="entry name" value="GH"/>
</dbReference>
<dbReference type="InterPro" id="IPR001579">
    <property type="entry name" value="Glyco_hydro_18_chit_AS"/>
</dbReference>
<dbReference type="SMART" id="SM00636">
    <property type="entry name" value="Glyco_18"/>
    <property type="match status" value="1"/>
</dbReference>
<evidence type="ECO:0000313" key="10">
    <source>
        <dbReference type="Proteomes" id="UP000327085"/>
    </source>
</evidence>
<dbReference type="Gramene" id="VVA25116">
    <property type="protein sequence ID" value="VVA25116"/>
    <property type="gene ID" value="Prudul26B007653"/>
</dbReference>
<dbReference type="InterPro" id="IPR050314">
    <property type="entry name" value="Glycosyl_Hydrlase_18"/>
</dbReference>
<evidence type="ECO:0000256" key="7">
    <source>
        <dbReference type="SAM" id="SignalP"/>
    </source>
</evidence>
<evidence type="ECO:0000256" key="3">
    <source>
        <dbReference type="ARBA" id="ARBA00022801"/>
    </source>
</evidence>
<dbReference type="Gene3D" id="3.10.50.10">
    <property type="match status" value="1"/>
</dbReference>
<feature type="chain" id="PRO_5022996940" evidence="7">
    <location>
        <begin position="27"/>
        <end position="384"/>
    </location>
</feature>
<feature type="signal peptide" evidence="7">
    <location>
        <begin position="1"/>
        <end position="26"/>
    </location>
</feature>
<evidence type="ECO:0000259" key="8">
    <source>
        <dbReference type="PROSITE" id="PS51910"/>
    </source>
</evidence>
<dbReference type="AlphaFoldDB" id="A0A5E4FB37"/>
<keyword evidence="2 7" id="KW-0732">Signal</keyword>
<sequence length="384" mass="42679">MASLNDLVHILLLSCSLMIFNTGCMADSLSDPHPPVKSAYYPSWLSDDFPPSAINTSFFTHIFYAFLVPNDVTFKFDLSNSTALLLSNFTTTLHHKHPPVKTLLSLGGGGDDPELPKIFARMASEHSSRSHFIHSAIEVARKFGFDGLDLDWEFPKSPKEMKDLGHLLKEWRHALKKEAKSTARPPLLLTAAVYFSADFFLANVRRSYPMPHMNKYLDWINAMCFDYNGAWGNTTGPNAALLDPKSNVNSIYGLRSWIKAGIPPKKLVMGLPLYGRTWELKDPNNHSIGATAVGPGPGGGKLLFHQVETLLNQSGATVVYDVDTMTVYSFNGSSWVSFDDAFTTTSKIGYAQALGLRGYFFWALTYDSDWKISAQASNSWILDE</sequence>
<dbReference type="GO" id="GO:0005576">
    <property type="term" value="C:extracellular region"/>
    <property type="evidence" value="ECO:0007669"/>
    <property type="project" value="TreeGrafter"/>
</dbReference>
<dbReference type="Gene3D" id="3.20.20.80">
    <property type="entry name" value="Glycosidases"/>
    <property type="match status" value="1"/>
</dbReference>
<dbReference type="GO" id="GO:0008061">
    <property type="term" value="F:chitin binding"/>
    <property type="evidence" value="ECO:0007669"/>
    <property type="project" value="InterPro"/>
</dbReference>
<dbReference type="GO" id="GO:0006032">
    <property type="term" value="P:chitin catabolic process"/>
    <property type="evidence" value="ECO:0007669"/>
    <property type="project" value="TreeGrafter"/>
</dbReference>
<keyword evidence="5 6" id="KW-0326">Glycosidase</keyword>
<dbReference type="GO" id="GO:0004568">
    <property type="term" value="F:chitinase activity"/>
    <property type="evidence" value="ECO:0007669"/>
    <property type="project" value="TreeGrafter"/>
</dbReference>
<dbReference type="InParanoid" id="A0A5E4FB37"/>
<reference evidence="10" key="1">
    <citation type="journal article" date="2020" name="Plant J.">
        <title>Transposons played a major role in the diversification between the closely related almond and peach genomes: results from the almond genome sequence.</title>
        <authorList>
            <person name="Alioto T."/>
            <person name="Alexiou K.G."/>
            <person name="Bardil A."/>
            <person name="Barteri F."/>
            <person name="Castanera R."/>
            <person name="Cruz F."/>
            <person name="Dhingra A."/>
            <person name="Duval H."/>
            <person name="Fernandez I Marti A."/>
            <person name="Frias L."/>
            <person name="Galan B."/>
            <person name="Garcia J.L."/>
            <person name="Howad W."/>
            <person name="Gomez-Garrido J."/>
            <person name="Gut M."/>
            <person name="Julca I."/>
            <person name="Morata J."/>
            <person name="Puigdomenech P."/>
            <person name="Ribeca P."/>
            <person name="Rubio Cabetas M.J."/>
            <person name="Vlasova A."/>
            <person name="Wirthensohn M."/>
            <person name="Garcia-Mas J."/>
            <person name="Gabaldon T."/>
            <person name="Casacuberta J.M."/>
            <person name="Arus P."/>
        </authorList>
    </citation>
    <scope>NUCLEOTIDE SEQUENCE [LARGE SCALE GENOMIC DNA]</scope>
    <source>
        <strain evidence="10">cv. Texas</strain>
    </source>
</reference>
<comment type="similarity">
    <text evidence="1">Belongs to the glycosyl hydrolase 18 family. Chitinase class V subfamily.</text>
</comment>
<dbReference type="PANTHER" id="PTHR11177:SF396">
    <property type="entry name" value="NOD FACTOR HYDROLASE PROTEIN 1"/>
    <property type="match status" value="1"/>
</dbReference>
<dbReference type="PANTHER" id="PTHR11177">
    <property type="entry name" value="CHITINASE"/>
    <property type="match status" value="1"/>
</dbReference>
<organism evidence="9 10">
    <name type="scientific">Prunus dulcis</name>
    <name type="common">Almond</name>
    <name type="synonym">Amygdalus dulcis</name>
    <dbReference type="NCBI Taxonomy" id="3755"/>
    <lineage>
        <taxon>Eukaryota</taxon>
        <taxon>Viridiplantae</taxon>
        <taxon>Streptophyta</taxon>
        <taxon>Embryophyta</taxon>
        <taxon>Tracheophyta</taxon>
        <taxon>Spermatophyta</taxon>
        <taxon>Magnoliopsida</taxon>
        <taxon>eudicotyledons</taxon>
        <taxon>Gunneridae</taxon>
        <taxon>Pentapetalae</taxon>
        <taxon>rosids</taxon>
        <taxon>fabids</taxon>
        <taxon>Rosales</taxon>
        <taxon>Rosaceae</taxon>
        <taxon>Amygdaloideae</taxon>
        <taxon>Amygdaleae</taxon>
        <taxon>Prunus</taxon>
    </lineage>
</organism>
<evidence type="ECO:0000256" key="1">
    <source>
        <dbReference type="ARBA" id="ARBA00008682"/>
    </source>
</evidence>
<evidence type="ECO:0000313" key="9">
    <source>
        <dbReference type="EMBL" id="VVA25116.1"/>
    </source>
</evidence>
<keyword evidence="4" id="KW-0325">Glycoprotein</keyword>
<dbReference type="InterPro" id="IPR001223">
    <property type="entry name" value="Glyco_hydro18_cat"/>
</dbReference>
<dbReference type="GO" id="GO:0005975">
    <property type="term" value="P:carbohydrate metabolic process"/>
    <property type="evidence" value="ECO:0007669"/>
    <property type="project" value="InterPro"/>
</dbReference>
<proteinExistence type="inferred from homology"/>
<feature type="domain" description="GH18" evidence="8">
    <location>
        <begin position="35"/>
        <end position="383"/>
    </location>
</feature>
<dbReference type="EMBL" id="CABIKO010000090">
    <property type="protein sequence ID" value="VVA25116.1"/>
    <property type="molecule type" value="Genomic_DNA"/>
</dbReference>
<dbReference type="SUPFAM" id="SSF54556">
    <property type="entry name" value="Chitinase insertion domain"/>
    <property type="match status" value="1"/>
</dbReference>
<accession>A0A5E4FB37</accession>
<dbReference type="SUPFAM" id="SSF51445">
    <property type="entry name" value="(Trans)glycosidases"/>
    <property type="match status" value="1"/>
</dbReference>
<dbReference type="OMA" id="NPMTYDF"/>
<dbReference type="InterPro" id="IPR029070">
    <property type="entry name" value="Chitinase_insertion_sf"/>
</dbReference>
<dbReference type="FunFam" id="3.10.50.10:FF:000003">
    <property type="entry name" value="Class V chitinase CHIT5b"/>
    <property type="match status" value="1"/>
</dbReference>
<gene>
    <name evidence="9" type="ORF">ALMOND_2B007653</name>
</gene>
<protein>
    <submittedName>
        <fullName evidence="9">PREDICTED: acidic mammalian chitinase</fullName>
    </submittedName>
</protein>
<dbReference type="CDD" id="cd02879">
    <property type="entry name" value="GH18_plant_chitinase_class_V"/>
    <property type="match status" value="1"/>
</dbReference>
<evidence type="ECO:0000256" key="2">
    <source>
        <dbReference type="ARBA" id="ARBA00022729"/>
    </source>
</evidence>